<proteinExistence type="predicted"/>
<evidence type="ECO:0000256" key="5">
    <source>
        <dbReference type="ARBA" id="ARBA00049880"/>
    </source>
</evidence>
<evidence type="ECO:0000259" key="6">
    <source>
        <dbReference type="PROSITE" id="PS51186"/>
    </source>
</evidence>
<sequence length="167" mass="19524">MDGLLTIETLNEDHVEQIQNFKCEDEPEVEEYLKEKSMIYHLGNLARTRLFFDENHNLIGYFSVFNDHVFIGKHRSKKENLVAPSGEKYFPATRLHYLGVDSRYRGKRYGEQILMAVLEHCYKLSLISGSSLITVQALNSSIGFYEKNDFVIWKHEAATYRDMFFAI</sequence>
<dbReference type="Pfam" id="PF00583">
    <property type="entry name" value="Acetyltransf_1"/>
    <property type="match status" value="1"/>
</dbReference>
<dbReference type="InterPro" id="IPR000182">
    <property type="entry name" value="GNAT_dom"/>
</dbReference>
<dbReference type="Gene3D" id="3.40.630.30">
    <property type="match status" value="1"/>
</dbReference>
<keyword evidence="3 7" id="KW-0808">Transferase</keyword>
<evidence type="ECO:0000256" key="3">
    <source>
        <dbReference type="ARBA" id="ARBA00022679"/>
    </source>
</evidence>
<dbReference type="AlphaFoldDB" id="A0A6H0TFA9"/>
<evidence type="ECO:0000256" key="4">
    <source>
        <dbReference type="ARBA" id="ARBA00023315"/>
    </source>
</evidence>
<dbReference type="InterPro" id="IPR016181">
    <property type="entry name" value="Acyl_CoA_acyltransferase"/>
</dbReference>
<reference evidence="8" key="1">
    <citation type="submission" date="2019-02" db="EMBL/GenBank/DDBJ databases">
        <title>Structural and Functional analysis of Lanthipeptide from Bacillus thuringiensis serovar andalousiensis B23193.</title>
        <authorList>
            <person name="Andreeva J.V."/>
            <person name="Grigoreva A."/>
        </authorList>
    </citation>
    <scope>NUCLEOTIDE SEQUENCE [LARGE SCALE GENOMIC DNA]</scope>
    <source>
        <strain evidence="8">B23193</strain>
    </source>
</reference>
<evidence type="ECO:0000313" key="7">
    <source>
        <dbReference type="EMBL" id="QIW19045.1"/>
    </source>
</evidence>
<comment type="catalytic activity">
    <reaction evidence="5">
        <text>glycyl-tRNA(Gly) + acetyl-CoA = N-acetylglycyl-tRNA(Gly) + CoA + H(+)</text>
        <dbReference type="Rhea" id="RHEA:81867"/>
        <dbReference type="Rhea" id="RHEA-COMP:9683"/>
        <dbReference type="Rhea" id="RHEA-COMP:19766"/>
        <dbReference type="ChEBI" id="CHEBI:15378"/>
        <dbReference type="ChEBI" id="CHEBI:57287"/>
        <dbReference type="ChEBI" id="CHEBI:57288"/>
        <dbReference type="ChEBI" id="CHEBI:78522"/>
        <dbReference type="ChEBI" id="CHEBI:232036"/>
    </reaction>
</comment>
<feature type="domain" description="N-acetyltransferase" evidence="6">
    <location>
        <begin position="5"/>
        <end position="167"/>
    </location>
</feature>
<evidence type="ECO:0000256" key="1">
    <source>
        <dbReference type="ARBA" id="ARBA00022491"/>
    </source>
</evidence>
<dbReference type="GO" id="GO:0016747">
    <property type="term" value="F:acyltransferase activity, transferring groups other than amino-acyl groups"/>
    <property type="evidence" value="ECO:0007669"/>
    <property type="project" value="InterPro"/>
</dbReference>
<protein>
    <submittedName>
        <fullName evidence="7">GNAT family N-acetyltransferase</fullName>
    </submittedName>
</protein>
<name>A0A6H0TFA9_BACTU</name>
<dbReference type="PANTHER" id="PTHR36449:SF1">
    <property type="entry name" value="ACETYLTRANSFERASE"/>
    <property type="match status" value="1"/>
</dbReference>
<dbReference type="PROSITE" id="PS51186">
    <property type="entry name" value="GNAT"/>
    <property type="match status" value="1"/>
</dbReference>
<dbReference type="RefSeq" id="WP_172553677.1">
    <property type="nucleotide sequence ID" value="NZ_CP035727.2"/>
</dbReference>
<keyword evidence="4" id="KW-0012">Acyltransferase</keyword>
<dbReference type="Proteomes" id="UP000501374">
    <property type="component" value="Chromosome"/>
</dbReference>
<organism evidence="7 8">
    <name type="scientific">Bacillus thuringiensis serovar andalousiensis</name>
    <dbReference type="NCBI Taxonomy" id="257985"/>
    <lineage>
        <taxon>Bacteria</taxon>
        <taxon>Bacillati</taxon>
        <taxon>Bacillota</taxon>
        <taxon>Bacilli</taxon>
        <taxon>Bacillales</taxon>
        <taxon>Bacillaceae</taxon>
        <taxon>Bacillus</taxon>
        <taxon>Bacillus cereus group</taxon>
    </lineage>
</organism>
<accession>A0A6H0TFA9</accession>
<dbReference type="PANTHER" id="PTHR36449">
    <property type="entry name" value="ACETYLTRANSFERASE-RELATED"/>
    <property type="match status" value="1"/>
</dbReference>
<keyword evidence="2" id="KW-1277">Toxin-antitoxin system</keyword>
<keyword evidence="1" id="KW-0678">Repressor</keyword>
<evidence type="ECO:0000256" key="2">
    <source>
        <dbReference type="ARBA" id="ARBA00022649"/>
    </source>
</evidence>
<gene>
    <name evidence="7" type="ORF">EVG22_11415</name>
</gene>
<dbReference type="EMBL" id="CP035727">
    <property type="protein sequence ID" value="QIW19045.1"/>
    <property type="molecule type" value="Genomic_DNA"/>
</dbReference>
<dbReference type="SUPFAM" id="SSF55729">
    <property type="entry name" value="Acyl-CoA N-acyltransferases (Nat)"/>
    <property type="match status" value="1"/>
</dbReference>
<evidence type="ECO:0000313" key="8">
    <source>
        <dbReference type="Proteomes" id="UP000501374"/>
    </source>
</evidence>